<dbReference type="InterPro" id="IPR029071">
    <property type="entry name" value="Ubiquitin-like_domsf"/>
</dbReference>
<evidence type="ECO:0000313" key="2">
    <source>
        <dbReference type="EMBL" id="CAE0287332.1"/>
    </source>
</evidence>
<dbReference type="CDD" id="cd17039">
    <property type="entry name" value="Ubl_ubiquitin_like"/>
    <property type="match status" value="1"/>
</dbReference>
<dbReference type="Gene3D" id="3.10.20.90">
    <property type="entry name" value="Phosphatidylinositol 3-kinase Catalytic Subunit, Chain A, domain 1"/>
    <property type="match status" value="1"/>
</dbReference>
<dbReference type="AlphaFoldDB" id="A0A7S3M7E5"/>
<accession>A0A7S3M7E5</accession>
<gene>
    <name evidence="2" type="ORF">SELO1098_LOCUS16175</name>
</gene>
<protein>
    <recommendedName>
        <fullName evidence="3">Ubiquitin-like domain-containing protein</fullName>
    </recommendedName>
</protein>
<proteinExistence type="predicted"/>
<feature type="region of interest" description="Disordered" evidence="1">
    <location>
        <begin position="91"/>
        <end position="117"/>
    </location>
</feature>
<name>A0A7S3M7E5_9STRA</name>
<reference evidence="2" key="1">
    <citation type="submission" date="2021-01" db="EMBL/GenBank/DDBJ databases">
        <authorList>
            <person name="Corre E."/>
            <person name="Pelletier E."/>
            <person name="Niang G."/>
            <person name="Scheremetjew M."/>
            <person name="Finn R."/>
            <person name="Kale V."/>
            <person name="Holt S."/>
            <person name="Cochrane G."/>
            <person name="Meng A."/>
            <person name="Brown T."/>
            <person name="Cohen L."/>
        </authorList>
    </citation>
    <scope>NUCLEOTIDE SEQUENCE</scope>
    <source>
        <strain evidence="2">CCAP 955/1</strain>
    </source>
</reference>
<dbReference type="SUPFAM" id="SSF54236">
    <property type="entry name" value="Ubiquitin-like"/>
    <property type="match status" value="1"/>
</dbReference>
<organism evidence="2">
    <name type="scientific">Spumella elongata</name>
    <dbReference type="NCBI Taxonomy" id="89044"/>
    <lineage>
        <taxon>Eukaryota</taxon>
        <taxon>Sar</taxon>
        <taxon>Stramenopiles</taxon>
        <taxon>Ochrophyta</taxon>
        <taxon>Chrysophyceae</taxon>
        <taxon>Chromulinales</taxon>
        <taxon>Chromulinaceae</taxon>
        <taxon>Spumella</taxon>
    </lineage>
</organism>
<dbReference type="EMBL" id="HBIC01031947">
    <property type="protein sequence ID" value="CAE0287332.1"/>
    <property type="molecule type" value="Transcribed_RNA"/>
</dbReference>
<evidence type="ECO:0000256" key="1">
    <source>
        <dbReference type="SAM" id="MobiDB-lite"/>
    </source>
</evidence>
<evidence type="ECO:0008006" key="3">
    <source>
        <dbReference type="Google" id="ProtNLM"/>
    </source>
</evidence>
<sequence>MQITVFYSPDPDKCMDLQVEATDTVKSVKQKIIAVYSPPDWANTALLAARGSTEYLENKKRLAQCRVQPGSVFKFSYARNLTTEEKMEMNTQGIQTEEFPVPPQMSISTLPPRPLPF</sequence>